<dbReference type="PANTHER" id="PTHR13245">
    <property type="entry name" value="RRP15-LIKE PROTEIN"/>
    <property type="match status" value="1"/>
</dbReference>
<feature type="compositionally biased region" description="Basic and acidic residues" evidence="2">
    <location>
        <begin position="417"/>
        <end position="454"/>
    </location>
</feature>
<feature type="region of interest" description="Disordered" evidence="2">
    <location>
        <begin position="416"/>
        <end position="488"/>
    </location>
</feature>
<reference evidence="4" key="1">
    <citation type="submission" date="2022-07" db="EMBL/GenBank/DDBJ databases">
        <title>Genome analysis of Parmales, a sister group of diatoms, reveals the evolutionary specialization of diatoms from phago-mixotrophs to photoautotrophs.</title>
        <authorList>
            <person name="Ban H."/>
            <person name="Sato S."/>
            <person name="Yoshikawa S."/>
            <person name="Kazumasa Y."/>
            <person name="Nakamura Y."/>
            <person name="Ichinomiya M."/>
            <person name="Saitoh K."/>
            <person name="Sato N."/>
            <person name="Blanc-Mathieu R."/>
            <person name="Endo H."/>
            <person name="Kuwata A."/>
            <person name="Ogata H."/>
        </authorList>
    </citation>
    <scope>NUCLEOTIDE SEQUENCE</scope>
</reference>
<evidence type="ECO:0000256" key="1">
    <source>
        <dbReference type="ARBA" id="ARBA00007462"/>
    </source>
</evidence>
<feature type="compositionally biased region" description="Acidic residues" evidence="2">
    <location>
        <begin position="456"/>
        <end position="465"/>
    </location>
</feature>
<feature type="compositionally biased region" description="Basic and acidic residues" evidence="2">
    <location>
        <begin position="269"/>
        <end position="278"/>
    </location>
</feature>
<dbReference type="Pfam" id="PF07890">
    <property type="entry name" value="Rrp15p"/>
    <property type="match status" value="1"/>
</dbReference>
<dbReference type="GO" id="GO:0030687">
    <property type="term" value="C:preribosome, large subunit precursor"/>
    <property type="evidence" value="ECO:0007669"/>
    <property type="project" value="TreeGrafter"/>
</dbReference>
<dbReference type="EMBL" id="BRXZ01000127">
    <property type="protein sequence ID" value="GMI05775.1"/>
    <property type="molecule type" value="Genomic_DNA"/>
</dbReference>
<evidence type="ECO:0000256" key="2">
    <source>
        <dbReference type="SAM" id="MobiDB-lite"/>
    </source>
</evidence>
<evidence type="ECO:0000256" key="3">
    <source>
        <dbReference type="SAM" id="SignalP"/>
    </source>
</evidence>
<comment type="caution">
    <text evidence="4">The sequence shown here is derived from an EMBL/GenBank/DDBJ whole genome shotgun (WGS) entry which is preliminary data.</text>
</comment>
<organism evidence="4 5">
    <name type="scientific">Triparma retinervis</name>
    <dbReference type="NCBI Taxonomy" id="2557542"/>
    <lineage>
        <taxon>Eukaryota</taxon>
        <taxon>Sar</taxon>
        <taxon>Stramenopiles</taxon>
        <taxon>Ochrophyta</taxon>
        <taxon>Bolidophyceae</taxon>
        <taxon>Parmales</taxon>
        <taxon>Triparmaceae</taxon>
        <taxon>Triparma</taxon>
    </lineage>
</organism>
<feature type="region of interest" description="Disordered" evidence="2">
    <location>
        <begin position="206"/>
        <end position="316"/>
    </location>
</feature>
<dbReference type="PANTHER" id="PTHR13245:SF14">
    <property type="entry name" value="RRP15-LIKE PROTEIN"/>
    <property type="match status" value="1"/>
</dbReference>
<feature type="signal peptide" evidence="3">
    <location>
        <begin position="1"/>
        <end position="15"/>
    </location>
</feature>
<dbReference type="OrthoDB" id="20949at2759"/>
<feature type="compositionally biased region" description="Basic and acidic residues" evidence="2">
    <location>
        <begin position="466"/>
        <end position="488"/>
    </location>
</feature>
<accession>A0A9W7CHF6</accession>
<protein>
    <recommendedName>
        <fullName evidence="6">RRP15-like protein</fullName>
    </recommendedName>
</protein>
<dbReference type="InterPro" id="IPR012459">
    <property type="entry name" value="Rrp15"/>
</dbReference>
<feature type="compositionally biased region" description="Low complexity" evidence="2">
    <location>
        <begin position="250"/>
        <end position="260"/>
    </location>
</feature>
<feature type="region of interest" description="Disordered" evidence="2">
    <location>
        <begin position="500"/>
        <end position="565"/>
    </location>
</feature>
<feature type="compositionally biased region" description="Acidic residues" evidence="2">
    <location>
        <begin position="221"/>
        <end position="242"/>
    </location>
</feature>
<keyword evidence="3" id="KW-0732">Signal</keyword>
<evidence type="ECO:0000313" key="5">
    <source>
        <dbReference type="Proteomes" id="UP001165082"/>
    </source>
</evidence>
<dbReference type="Proteomes" id="UP001165082">
    <property type="component" value="Unassembled WGS sequence"/>
</dbReference>
<feature type="compositionally biased region" description="Basic and acidic residues" evidence="2">
    <location>
        <begin position="514"/>
        <end position="557"/>
    </location>
</feature>
<dbReference type="AlphaFoldDB" id="A0A9W7CHF6"/>
<dbReference type="GO" id="GO:0000460">
    <property type="term" value="P:maturation of 5.8S rRNA"/>
    <property type="evidence" value="ECO:0007669"/>
    <property type="project" value="TreeGrafter"/>
</dbReference>
<feature type="chain" id="PRO_5040887945" description="RRP15-like protein" evidence="3">
    <location>
        <begin position="16"/>
        <end position="565"/>
    </location>
</feature>
<gene>
    <name evidence="4" type="ORF">TrRE_jg10104</name>
</gene>
<comment type="similarity">
    <text evidence="1">Belongs to the RRP15 family.</text>
</comment>
<proteinExistence type="inferred from homology"/>
<evidence type="ECO:0008006" key="6">
    <source>
        <dbReference type="Google" id="ProtNLM"/>
    </source>
</evidence>
<evidence type="ECO:0000313" key="4">
    <source>
        <dbReference type="EMBL" id="GMI05775.1"/>
    </source>
</evidence>
<keyword evidence="5" id="KW-1185">Reference proteome</keyword>
<dbReference type="GO" id="GO:0000470">
    <property type="term" value="P:maturation of LSU-rRNA"/>
    <property type="evidence" value="ECO:0007669"/>
    <property type="project" value="TreeGrafter"/>
</dbReference>
<name>A0A9W7CHF6_9STRA</name>
<sequence>MKLLLLLSTITTVTAGINRPSLTINVSDGSFTSISSSISPTISQSSSFDLPAGFTASTAVSIAPKLSKDVADMLSSLSGTVGHSFKSVKTSFATKFKGTDMSNPTFVGKVSESNSRTSLALTASPSSVSKLDGSVDFDIAEVSFNVSPRYNFKNGKGPGVLLSASRGPTSVDVDFEMVKHHVKRKGGKSSTTKKASKAIAMEKNIKEQLKDIDRFNGSSESEGEGDNNGDNNDVNEDDEDWESEHKGLQATSDTDGSAGSDSEDGEEQIEMKGEREGVDVGSDNDLDNDLDNEHGGDSDDDGDGDDLNGKLKGGMGMAGAMSKILASAGALSESSRMKGKESLVLAKTVTKHMKVITKEEREERAMKKKRAERRKKNLKVMYVPTKSGDPMVIESERTLRRVATRGVVALFNAISTHQHEAKLEAEPEDRKSRREKDAKFETKQGFIDKLKTQAEENNEGDEQEDKVETKKVTKKVKETKTEGSKWLQDDFLMKSKLKDWDKGDEASSDDEEIGFVKDGDADLEDAKEYDEKKRKEGEMEEARGRKERKDKSREEANKKRKKGKK</sequence>